<evidence type="ECO:0000313" key="3">
    <source>
        <dbReference type="EMBL" id="MPN06087.1"/>
    </source>
</evidence>
<accession>A0A645EW42</accession>
<dbReference type="EMBL" id="VSSQ01051978">
    <property type="protein sequence ID" value="MPN06087.1"/>
    <property type="molecule type" value="Genomic_DNA"/>
</dbReference>
<organism evidence="3">
    <name type="scientific">bioreactor metagenome</name>
    <dbReference type="NCBI Taxonomy" id="1076179"/>
    <lineage>
        <taxon>unclassified sequences</taxon>
        <taxon>metagenomes</taxon>
        <taxon>ecological metagenomes</taxon>
    </lineage>
</organism>
<dbReference type="InterPro" id="IPR027381">
    <property type="entry name" value="LytR/CpsA/Psr_C"/>
</dbReference>
<gene>
    <name evidence="3" type="ORF">SDC9_153342</name>
</gene>
<evidence type="ECO:0008006" key="4">
    <source>
        <dbReference type="Google" id="ProtNLM"/>
    </source>
</evidence>
<protein>
    <recommendedName>
        <fullName evidence="4">LytR/CpsA/Psr regulator C-terminal domain-containing protein</fullName>
    </recommendedName>
</protein>
<dbReference type="InterPro" id="IPR050922">
    <property type="entry name" value="LytR/CpsA/Psr_CW_biosynth"/>
</dbReference>
<dbReference type="AlphaFoldDB" id="A0A645EW42"/>
<dbReference type="Gene3D" id="3.40.630.190">
    <property type="entry name" value="LCP protein"/>
    <property type="match status" value="1"/>
</dbReference>
<reference evidence="3" key="1">
    <citation type="submission" date="2019-08" db="EMBL/GenBank/DDBJ databases">
        <authorList>
            <person name="Kucharzyk K."/>
            <person name="Murdoch R.W."/>
            <person name="Higgins S."/>
            <person name="Loffler F."/>
        </authorList>
    </citation>
    <scope>NUCLEOTIDE SEQUENCE</scope>
</reference>
<comment type="caution">
    <text evidence="3">The sequence shown here is derived from an EMBL/GenBank/DDBJ whole genome shotgun (WGS) entry which is preliminary data.</text>
</comment>
<dbReference type="Pfam" id="PF13399">
    <property type="entry name" value="LytR_C"/>
    <property type="match status" value="1"/>
</dbReference>
<evidence type="ECO:0000259" key="1">
    <source>
        <dbReference type="Pfam" id="PF03816"/>
    </source>
</evidence>
<dbReference type="Gene3D" id="3.30.70.2390">
    <property type="match status" value="1"/>
</dbReference>
<dbReference type="PANTHER" id="PTHR33392">
    <property type="entry name" value="POLYISOPRENYL-TEICHOIC ACID--PEPTIDOGLYCAN TEICHOIC ACID TRANSFERASE TAGU"/>
    <property type="match status" value="1"/>
</dbReference>
<proteinExistence type="predicted"/>
<evidence type="ECO:0000259" key="2">
    <source>
        <dbReference type="Pfam" id="PF13399"/>
    </source>
</evidence>
<dbReference type="PANTHER" id="PTHR33392:SF6">
    <property type="entry name" value="POLYISOPRENYL-TEICHOIC ACID--PEPTIDOGLYCAN TEICHOIC ACID TRANSFERASE TAGU"/>
    <property type="match status" value="1"/>
</dbReference>
<feature type="domain" description="Cell envelope-related transcriptional attenuator" evidence="1">
    <location>
        <begin position="14"/>
        <end position="65"/>
    </location>
</feature>
<dbReference type="Pfam" id="PF03816">
    <property type="entry name" value="LytR_cpsA_psr"/>
    <property type="match status" value="1"/>
</dbReference>
<dbReference type="InterPro" id="IPR004474">
    <property type="entry name" value="LytR_CpsA_psr"/>
</dbReference>
<name>A0A645EW42_9ZZZZ</name>
<feature type="domain" description="LytR/CpsA/Psr regulator C-terminal" evidence="2">
    <location>
        <begin position="158"/>
        <end position="240"/>
    </location>
</feature>
<sequence length="244" mass="26962">MNVPADMYWDMRDTGGILIDLKKGQQHLDGEHAEQLVRFRKGYAQQDIDRIGVQHDFILALADKIFDSDNVLSDLTSLVTTVYKYVNTDISLADCLTYLKYVSLIDTTKIAMETIPGEAQNMYIPDKDGIAKMSDRVFRGIEPDISENTESINDSKHYTIEVSNGGFADGFASKTQERLNALGYSVTTISSWKGDKNENTVIYVKEEGVGDDLIALFSNAEIVVDASAVDGGTDIKIVTGINEI</sequence>